<protein>
    <submittedName>
        <fullName evidence="1">Uncharacterized protein</fullName>
    </submittedName>
</protein>
<dbReference type="EMBL" id="GBRH01264541">
    <property type="protein sequence ID" value="JAD33354.1"/>
    <property type="molecule type" value="Transcribed_RNA"/>
</dbReference>
<reference evidence="1" key="1">
    <citation type="submission" date="2014-09" db="EMBL/GenBank/DDBJ databases">
        <authorList>
            <person name="Magalhaes I.L.F."/>
            <person name="Oliveira U."/>
            <person name="Santos F.R."/>
            <person name="Vidigal T.H.D.A."/>
            <person name="Brescovit A.D."/>
            <person name="Santos A.J."/>
        </authorList>
    </citation>
    <scope>NUCLEOTIDE SEQUENCE</scope>
    <source>
        <tissue evidence="1">Shoot tissue taken approximately 20 cm above the soil surface</tissue>
    </source>
</reference>
<sequence length="31" mass="3476">MVLVLACSGYFCTQLPSFLKVKFTYACICLL</sequence>
<evidence type="ECO:0000313" key="1">
    <source>
        <dbReference type="EMBL" id="JAD33354.1"/>
    </source>
</evidence>
<organism evidence="1">
    <name type="scientific">Arundo donax</name>
    <name type="common">Giant reed</name>
    <name type="synonym">Donax arundinaceus</name>
    <dbReference type="NCBI Taxonomy" id="35708"/>
    <lineage>
        <taxon>Eukaryota</taxon>
        <taxon>Viridiplantae</taxon>
        <taxon>Streptophyta</taxon>
        <taxon>Embryophyta</taxon>
        <taxon>Tracheophyta</taxon>
        <taxon>Spermatophyta</taxon>
        <taxon>Magnoliopsida</taxon>
        <taxon>Liliopsida</taxon>
        <taxon>Poales</taxon>
        <taxon>Poaceae</taxon>
        <taxon>PACMAD clade</taxon>
        <taxon>Arundinoideae</taxon>
        <taxon>Arundineae</taxon>
        <taxon>Arundo</taxon>
    </lineage>
</organism>
<proteinExistence type="predicted"/>
<name>A0A0A8Z1R2_ARUDO</name>
<reference evidence="1" key="2">
    <citation type="journal article" date="2015" name="Data Brief">
        <title>Shoot transcriptome of the giant reed, Arundo donax.</title>
        <authorList>
            <person name="Barrero R.A."/>
            <person name="Guerrero F.D."/>
            <person name="Moolhuijzen P."/>
            <person name="Goolsby J.A."/>
            <person name="Tidwell J."/>
            <person name="Bellgard S.E."/>
            <person name="Bellgard M.I."/>
        </authorList>
    </citation>
    <scope>NUCLEOTIDE SEQUENCE</scope>
    <source>
        <tissue evidence="1">Shoot tissue taken approximately 20 cm above the soil surface</tissue>
    </source>
</reference>
<dbReference type="AlphaFoldDB" id="A0A0A8Z1R2"/>
<accession>A0A0A8Z1R2</accession>